<gene>
    <name evidence="1" type="ORF">CAMGR0001_2322</name>
</gene>
<sequence length="53" mass="6310">MQFYLGKWNFILTHEILSRSAKSKFYFSGLLRLFIWLFARYCIAAEASKEASR</sequence>
<reference evidence="1 2" key="1">
    <citation type="submission" date="2009-07" db="EMBL/GenBank/DDBJ databases">
        <authorList>
            <person name="Madupu R."/>
            <person name="Sebastian Y."/>
            <person name="Durkin A.S."/>
            <person name="Torralba M."/>
            <person name="Methe B."/>
            <person name="Sutton G.G."/>
            <person name="Strausberg R.L."/>
            <person name="Nelson K.E."/>
        </authorList>
    </citation>
    <scope>NUCLEOTIDE SEQUENCE [LARGE SCALE GENOMIC DNA]</scope>
    <source>
        <strain evidence="1 2">RM3268</strain>
    </source>
</reference>
<keyword evidence="2" id="KW-1185">Reference proteome</keyword>
<protein>
    <submittedName>
        <fullName evidence="1">Uncharacterized protein</fullName>
    </submittedName>
</protein>
<name>C8PDX3_9BACT</name>
<dbReference type="Proteomes" id="UP000005709">
    <property type="component" value="Unassembled WGS sequence"/>
</dbReference>
<evidence type="ECO:0000313" key="1">
    <source>
        <dbReference type="EMBL" id="EEV18846.1"/>
    </source>
</evidence>
<comment type="caution">
    <text evidence="1">The sequence shown here is derived from an EMBL/GenBank/DDBJ whole genome shotgun (WGS) entry which is preliminary data.</text>
</comment>
<accession>C8PDX3</accession>
<proteinExistence type="predicted"/>
<evidence type="ECO:0000313" key="2">
    <source>
        <dbReference type="Proteomes" id="UP000005709"/>
    </source>
</evidence>
<dbReference type="EMBL" id="ACYG01000005">
    <property type="protein sequence ID" value="EEV18846.1"/>
    <property type="molecule type" value="Genomic_DNA"/>
</dbReference>
<organism evidence="1 2">
    <name type="scientific">Campylobacter gracilis RM3268</name>
    <dbReference type="NCBI Taxonomy" id="553220"/>
    <lineage>
        <taxon>Bacteria</taxon>
        <taxon>Pseudomonadati</taxon>
        <taxon>Campylobacterota</taxon>
        <taxon>Epsilonproteobacteria</taxon>
        <taxon>Campylobacterales</taxon>
        <taxon>Campylobacteraceae</taxon>
        <taxon>Campylobacter</taxon>
    </lineage>
</organism>
<dbReference type="AlphaFoldDB" id="C8PDX3"/>